<protein>
    <submittedName>
        <fullName evidence="1">Uncharacterized protein</fullName>
    </submittedName>
</protein>
<proteinExistence type="predicted"/>
<reference evidence="1" key="1">
    <citation type="journal article" date="2023" name="IScience">
        <title>Live-bearing cockroach genome reveals convergent evolutionary mechanisms linked to viviparity in insects and beyond.</title>
        <authorList>
            <person name="Fouks B."/>
            <person name="Harrison M.C."/>
            <person name="Mikhailova A.A."/>
            <person name="Marchal E."/>
            <person name="English S."/>
            <person name="Carruthers M."/>
            <person name="Jennings E.C."/>
            <person name="Chiamaka E.L."/>
            <person name="Frigard R.A."/>
            <person name="Pippel M."/>
            <person name="Attardo G.M."/>
            <person name="Benoit J.B."/>
            <person name="Bornberg-Bauer E."/>
            <person name="Tobe S.S."/>
        </authorList>
    </citation>
    <scope>NUCLEOTIDE SEQUENCE</scope>
    <source>
        <strain evidence="1">Stay&amp;Tobe</strain>
    </source>
</reference>
<evidence type="ECO:0000313" key="1">
    <source>
        <dbReference type="EMBL" id="KAJ9575939.1"/>
    </source>
</evidence>
<name>A0AAD8E3Z7_DIPPU</name>
<evidence type="ECO:0000313" key="2">
    <source>
        <dbReference type="Proteomes" id="UP001233999"/>
    </source>
</evidence>
<keyword evidence="2" id="KW-1185">Reference proteome</keyword>
<dbReference type="Proteomes" id="UP001233999">
    <property type="component" value="Unassembled WGS sequence"/>
</dbReference>
<gene>
    <name evidence="1" type="ORF">L9F63_007195</name>
</gene>
<accession>A0AAD8E3Z7</accession>
<comment type="caution">
    <text evidence="1">The sequence shown here is derived from an EMBL/GenBank/DDBJ whole genome shotgun (WGS) entry which is preliminary data.</text>
</comment>
<feature type="non-terminal residue" evidence="1">
    <location>
        <position position="1"/>
    </location>
</feature>
<sequence length="55" mass="6455">ATYQDTPTIPIRSSMLNIFVSFEWLILRYECDKHFIRIKETFKKNGGTCADNSVR</sequence>
<reference evidence="1" key="2">
    <citation type="submission" date="2023-05" db="EMBL/GenBank/DDBJ databases">
        <authorList>
            <person name="Fouks B."/>
        </authorList>
    </citation>
    <scope>NUCLEOTIDE SEQUENCE</scope>
    <source>
        <strain evidence="1">Stay&amp;Tobe</strain>
        <tissue evidence="1">Testes</tissue>
    </source>
</reference>
<dbReference type="AlphaFoldDB" id="A0AAD8E3Z7"/>
<dbReference type="EMBL" id="JASPKZ010009813">
    <property type="protein sequence ID" value="KAJ9575939.1"/>
    <property type="molecule type" value="Genomic_DNA"/>
</dbReference>
<feature type="non-terminal residue" evidence="1">
    <location>
        <position position="55"/>
    </location>
</feature>
<organism evidence="1 2">
    <name type="scientific">Diploptera punctata</name>
    <name type="common">Pacific beetle cockroach</name>
    <dbReference type="NCBI Taxonomy" id="6984"/>
    <lineage>
        <taxon>Eukaryota</taxon>
        <taxon>Metazoa</taxon>
        <taxon>Ecdysozoa</taxon>
        <taxon>Arthropoda</taxon>
        <taxon>Hexapoda</taxon>
        <taxon>Insecta</taxon>
        <taxon>Pterygota</taxon>
        <taxon>Neoptera</taxon>
        <taxon>Polyneoptera</taxon>
        <taxon>Dictyoptera</taxon>
        <taxon>Blattodea</taxon>
        <taxon>Blaberoidea</taxon>
        <taxon>Blaberidae</taxon>
        <taxon>Diplopterinae</taxon>
        <taxon>Diploptera</taxon>
    </lineage>
</organism>